<comment type="caution">
    <text evidence="1">The sequence shown here is derived from an EMBL/GenBank/DDBJ whole genome shotgun (WGS) entry which is preliminary data.</text>
</comment>
<proteinExistence type="predicted"/>
<evidence type="ECO:0000313" key="2">
    <source>
        <dbReference type="Proteomes" id="UP000054172"/>
    </source>
</evidence>
<dbReference type="Proteomes" id="UP000054172">
    <property type="component" value="Unassembled WGS sequence"/>
</dbReference>
<gene>
    <name evidence="1" type="ORF">AL399_01970</name>
</gene>
<evidence type="ECO:0000313" key="1">
    <source>
        <dbReference type="EMBL" id="KQM09371.1"/>
    </source>
</evidence>
<dbReference type="AlphaFoldDB" id="A0A0Q4B8Q8"/>
<dbReference type="EMBL" id="LIIK01000006">
    <property type="protein sequence ID" value="KQM09371.1"/>
    <property type="molecule type" value="Genomic_DNA"/>
</dbReference>
<organism evidence="1 2">
    <name type="scientific">Candidatus [Bacteroides] periocalifornicus</name>
    <dbReference type="NCBI Taxonomy" id="1702214"/>
    <lineage>
        <taxon>Bacteria</taxon>
        <taxon>Pseudomonadati</taxon>
        <taxon>Bacteroidota</taxon>
    </lineage>
</organism>
<name>A0A0Q4B8Q8_9BACT</name>
<keyword evidence="2" id="KW-1185">Reference proteome</keyword>
<dbReference type="PATRIC" id="fig|1702214.3.peg.76"/>
<sequence>MQGLECDGGYDAFFGVRYGTPRRYENRGAGCVHRQILRAGTRGWVVKIALYATWAQACGLFPSRGQMVRYLRGVE</sequence>
<reference evidence="1" key="1">
    <citation type="submission" date="2015-08" db="EMBL/GenBank/DDBJ databases">
        <title>Candidatus Bacteriodes Periocalifornicus.</title>
        <authorList>
            <person name="McLean J.S."/>
            <person name="Kelley S."/>
        </authorList>
    </citation>
    <scope>NUCLEOTIDE SEQUENCE [LARGE SCALE GENOMIC DNA]</scope>
    <source>
        <strain evidence="1">12B</strain>
    </source>
</reference>
<protein>
    <submittedName>
        <fullName evidence="1">Uncharacterized protein</fullName>
    </submittedName>
</protein>
<accession>A0A0Q4B8Q8</accession>